<feature type="signal peptide" evidence="1">
    <location>
        <begin position="1"/>
        <end position="19"/>
    </location>
</feature>
<dbReference type="Proteomes" id="UP000501570">
    <property type="component" value="Chromosome"/>
</dbReference>
<protein>
    <recommendedName>
        <fullName evidence="4">Lipoprotein</fullName>
    </recommendedName>
</protein>
<sequence length="137" mass="15912">MKKNILIFLTILSSPVCFSQTNLINKNFQTVIGNVCEETSEPDPCAGYTIYLLLNFKNNQVSITEKNVRSCSESVKYQIKANWKQKPDGKIILFYSGKLPEDHFLEGFRLQYKGKQLTGYKKDWQGHMVEYEFKTIQ</sequence>
<evidence type="ECO:0000313" key="2">
    <source>
        <dbReference type="EMBL" id="QIY89308.1"/>
    </source>
</evidence>
<organism evidence="2 3">
    <name type="scientific">Chryseobacterium gallinarum</name>
    <dbReference type="NCBI Taxonomy" id="1324352"/>
    <lineage>
        <taxon>Bacteria</taxon>
        <taxon>Pseudomonadati</taxon>
        <taxon>Bacteroidota</taxon>
        <taxon>Flavobacteriia</taxon>
        <taxon>Flavobacteriales</taxon>
        <taxon>Weeksellaceae</taxon>
        <taxon>Chryseobacterium group</taxon>
        <taxon>Chryseobacterium</taxon>
    </lineage>
</organism>
<proteinExistence type="predicted"/>
<reference evidence="2 3" key="1">
    <citation type="submission" date="2019-09" db="EMBL/GenBank/DDBJ databases">
        <title>FDA dAtabase for Regulatory Grade micrObial Sequences (FDA-ARGOS): Supporting development and validation of Infectious Disease Dx tests.</title>
        <authorList>
            <person name="Sciortino C."/>
            <person name="Tallon L."/>
            <person name="Sadzewicz L."/>
            <person name="Vavikolanu K."/>
            <person name="Mehta A."/>
            <person name="Aluvathingal J."/>
            <person name="Nadendla S."/>
            <person name="Nandy P."/>
            <person name="Geyer C."/>
            <person name="Yan Y."/>
            <person name="Sichtig H."/>
        </authorList>
    </citation>
    <scope>NUCLEOTIDE SEQUENCE [LARGE SCALE GENOMIC DNA]</scope>
    <source>
        <strain evidence="2 3">FDAARGOS_636</strain>
    </source>
</reference>
<accession>A0ABX6KKX8</accession>
<evidence type="ECO:0000313" key="3">
    <source>
        <dbReference type="Proteomes" id="UP000501570"/>
    </source>
</evidence>
<keyword evidence="1" id="KW-0732">Signal</keyword>
<evidence type="ECO:0000256" key="1">
    <source>
        <dbReference type="SAM" id="SignalP"/>
    </source>
</evidence>
<evidence type="ECO:0008006" key="4">
    <source>
        <dbReference type="Google" id="ProtNLM"/>
    </source>
</evidence>
<dbReference type="RefSeq" id="WP_168237312.1">
    <property type="nucleotide sequence ID" value="NZ_CP050995.1"/>
</dbReference>
<dbReference type="EMBL" id="CP050995">
    <property type="protein sequence ID" value="QIY89308.1"/>
    <property type="molecule type" value="Genomic_DNA"/>
</dbReference>
<gene>
    <name evidence="2" type="ORF">FOB44_01005</name>
</gene>
<name>A0ABX6KKX8_CHRGL</name>
<keyword evidence="3" id="KW-1185">Reference proteome</keyword>
<feature type="chain" id="PRO_5045540694" description="Lipoprotein" evidence="1">
    <location>
        <begin position="20"/>
        <end position="137"/>
    </location>
</feature>